<dbReference type="PANTHER" id="PTHR43581">
    <property type="entry name" value="ATP/GTP PHOSPHATASE"/>
    <property type="match status" value="1"/>
</dbReference>
<dbReference type="EMBL" id="QGGL01000003">
    <property type="protein sequence ID" value="PWK15570.1"/>
    <property type="molecule type" value="Genomic_DNA"/>
</dbReference>
<dbReference type="GO" id="GO:0005524">
    <property type="term" value="F:ATP binding"/>
    <property type="evidence" value="ECO:0007669"/>
    <property type="project" value="UniProtKB-KW"/>
</dbReference>
<feature type="domain" description="Endonuclease GajA/Old nuclease/RecF-like AAA" evidence="1">
    <location>
        <begin position="1"/>
        <end position="400"/>
    </location>
</feature>
<dbReference type="RefSeq" id="WP_109686741.1">
    <property type="nucleotide sequence ID" value="NZ_QGGL01000003.1"/>
</dbReference>
<protein>
    <submittedName>
        <fullName evidence="2">Putative ATP-binding protein involved in virulence</fullName>
    </submittedName>
</protein>
<gene>
    <name evidence="2" type="ORF">C7459_103107</name>
</gene>
<accession>A0A316DYI7</accession>
<dbReference type="Gene3D" id="3.40.50.300">
    <property type="entry name" value="P-loop containing nucleotide triphosphate hydrolases"/>
    <property type="match status" value="2"/>
</dbReference>
<keyword evidence="3" id="KW-1185">Reference proteome</keyword>
<dbReference type="Pfam" id="PF13175">
    <property type="entry name" value="AAA_15"/>
    <property type="match status" value="1"/>
</dbReference>
<sequence>MKITRVVVKGLFGIFDHDIPINTQDNITIIHGPNGFGKTALLKLVNSIFRRDFAELWKIPYHEIEVFLTDDVKLMFRKQMQVLNGIPPLQAFIYRADETVASFFPENNGTLNSIKYKLQEILTGNITIYGGNNSKEVKTDSSPYEYKQFTDQIAVHFIETQRLLNVSQIINGSSTTIDPVVELYSKEIVKVIESKLADSTALVQSLDRSLPVRLVEQSQSGHSLTAQDLQNKITSLEDKRTRLINAGLLDQDNNDINFDVFNKFDLSESTKNILTILLDDMEKKLGFFDETLEKIELLKKIVNKRFLYKKISISKDRGFLFTTWDDQALSPTDLSSGEQHELVLLYDLLFNMERGALILLDEPELSLHVAWQMEFLRDLQEIIALTDASFVIATHSPQIINDRWDLTVELKGPKQ</sequence>
<dbReference type="AlphaFoldDB" id="A0A316DYI7"/>
<dbReference type="OrthoDB" id="9784297at2"/>
<evidence type="ECO:0000313" key="2">
    <source>
        <dbReference type="EMBL" id="PWK15570.1"/>
    </source>
</evidence>
<dbReference type="InterPro" id="IPR041685">
    <property type="entry name" value="AAA_GajA/Old/RecF-like"/>
</dbReference>
<dbReference type="SUPFAM" id="SSF52540">
    <property type="entry name" value="P-loop containing nucleoside triphosphate hydrolases"/>
    <property type="match status" value="1"/>
</dbReference>
<organism evidence="2 3">
    <name type="scientific">Tumebacillus permanentifrigoris</name>
    <dbReference type="NCBI Taxonomy" id="378543"/>
    <lineage>
        <taxon>Bacteria</taxon>
        <taxon>Bacillati</taxon>
        <taxon>Bacillota</taxon>
        <taxon>Bacilli</taxon>
        <taxon>Bacillales</taxon>
        <taxon>Alicyclobacillaceae</taxon>
        <taxon>Tumebacillus</taxon>
    </lineage>
</organism>
<dbReference type="InterPro" id="IPR027417">
    <property type="entry name" value="P-loop_NTPase"/>
</dbReference>
<evidence type="ECO:0000313" key="3">
    <source>
        <dbReference type="Proteomes" id="UP000245634"/>
    </source>
</evidence>
<dbReference type="Proteomes" id="UP000245634">
    <property type="component" value="Unassembled WGS sequence"/>
</dbReference>
<reference evidence="2 3" key="1">
    <citation type="submission" date="2018-05" db="EMBL/GenBank/DDBJ databases">
        <title>Genomic Encyclopedia of Type Strains, Phase IV (KMG-IV): sequencing the most valuable type-strain genomes for metagenomic binning, comparative biology and taxonomic classification.</title>
        <authorList>
            <person name="Goeker M."/>
        </authorList>
    </citation>
    <scope>NUCLEOTIDE SEQUENCE [LARGE SCALE GENOMIC DNA]</scope>
    <source>
        <strain evidence="2 3">DSM 18773</strain>
    </source>
</reference>
<dbReference type="InterPro" id="IPR051396">
    <property type="entry name" value="Bact_Antivir_Def_Nuclease"/>
</dbReference>
<keyword evidence="2" id="KW-0067">ATP-binding</keyword>
<keyword evidence="2" id="KW-0547">Nucleotide-binding</keyword>
<evidence type="ECO:0000259" key="1">
    <source>
        <dbReference type="Pfam" id="PF13175"/>
    </source>
</evidence>
<comment type="caution">
    <text evidence="2">The sequence shown here is derived from an EMBL/GenBank/DDBJ whole genome shotgun (WGS) entry which is preliminary data.</text>
</comment>
<name>A0A316DYI7_9BACL</name>
<dbReference type="PANTHER" id="PTHR43581:SF2">
    <property type="entry name" value="EXCINUCLEASE ATPASE SUBUNIT"/>
    <property type="match status" value="1"/>
</dbReference>
<proteinExistence type="predicted"/>